<dbReference type="OrthoDB" id="424974at2759"/>
<dbReference type="InterPro" id="IPR036864">
    <property type="entry name" value="Zn2-C6_fun-type_DNA-bd_sf"/>
</dbReference>
<evidence type="ECO:0000313" key="6">
    <source>
        <dbReference type="EMBL" id="PVH97118.1"/>
    </source>
</evidence>
<dbReference type="PROSITE" id="PS50048">
    <property type="entry name" value="ZN2_CY6_FUNGAL_2"/>
    <property type="match status" value="1"/>
</dbReference>
<dbReference type="Pfam" id="PF04082">
    <property type="entry name" value="Fungal_trans"/>
    <property type="match status" value="1"/>
</dbReference>
<evidence type="ECO:0000256" key="1">
    <source>
        <dbReference type="ARBA" id="ARBA00004123"/>
    </source>
</evidence>
<dbReference type="InterPro" id="IPR050613">
    <property type="entry name" value="Sec_Metabolite_Reg"/>
</dbReference>
<dbReference type="SMART" id="SM00066">
    <property type="entry name" value="GAL4"/>
    <property type="match status" value="1"/>
</dbReference>
<accession>A0A2V1DGF8</accession>
<organism evidence="6 7">
    <name type="scientific">Periconia macrospinosa</name>
    <dbReference type="NCBI Taxonomy" id="97972"/>
    <lineage>
        <taxon>Eukaryota</taxon>
        <taxon>Fungi</taxon>
        <taxon>Dikarya</taxon>
        <taxon>Ascomycota</taxon>
        <taxon>Pezizomycotina</taxon>
        <taxon>Dothideomycetes</taxon>
        <taxon>Pleosporomycetidae</taxon>
        <taxon>Pleosporales</taxon>
        <taxon>Massarineae</taxon>
        <taxon>Periconiaceae</taxon>
        <taxon>Periconia</taxon>
    </lineage>
</organism>
<keyword evidence="2" id="KW-0479">Metal-binding</keyword>
<feature type="domain" description="Zn(2)-C6 fungal-type" evidence="5">
    <location>
        <begin position="23"/>
        <end position="53"/>
    </location>
</feature>
<dbReference type="CDD" id="cd12148">
    <property type="entry name" value="fungal_TF_MHR"/>
    <property type="match status" value="1"/>
</dbReference>
<comment type="subcellular location">
    <subcellularLocation>
        <location evidence="1">Nucleus</location>
    </subcellularLocation>
</comment>
<dbReference type="SMART" id="SM00906">
    <property type="entry name" value="Fungal_trans"/>
    <property type="match status" value="1"/>
</dbReference>
<dbReference type="GO" id="GO:0005634">
    <property type="term" value="C:nucleus"/>
    <property type="evidence" value="ECO:0007669"/>
    <property type="project" value="UniProtKB-SubCell"/>
</dbReference>
<protein>
    <recommendedName>
        <fullName evidence="5">Zn(2)-C6 fungal-type domain-containing protein</fullName>
    </recommendedName>
</protein>
<dbReference type="Proteomes" id="UP000244855">
    <property type="component" value="Unassembled WGS sequence"/>
</dbReference>
<dbReference type="PANTHER" id="PTHR31001">
    <property type="entry name" value="UNCHARACTERIZED TRANSCRIPTIONAL REGULATORY PROTEIN"/>
    <property type="match status" value="1"/>
</dbReference>
<gene>
    <name evidence="6" type="ORF">DM02DRAFT_616722</name>
</gene>
<feature type="region of interest" description="Disordered" evidence="4">
    <location>
        <begin position="52"/>
        <end position="94"/>
    </location>
</feature>
<keyword evidence="3" id="KW-0539">Nucleus</keyword>
<dbReference type="CDD" id="cd00067">
    <property type="entry name" value="GAL4"/>
    <property type="match status" value="1"/>
</dbReference>
<reference evidence="6 7" key="1">
    <citation type="journal article" date="2018" name="Sci. Rep.">
        <title>Comparative genomics provides insights into the lifestyle and reveals functional heterogeneity of dark septate endophytic fungi.</title>
        <authorList>
            <person name="Knapp D.G."/>
            <person name="Nemeth J.B."/>
            <person name="Barry K."/>
            <person name="Hainaut M."/>
            <person name="Henrissat B."/>
            <person name="Johnson J."/>
            <person name="Kuo A."/>
            <person name="Lim J.H.P."/>
            <person name="Lipzen A."/>
            <person name="Nolan M."/>
            <person name="Ohm R.A."/>
            <person name="Tamas L."/>
            <person name="Grigoriev I.V."/>
            <person name="Spatafora J.W."/>
            <person name="Nagy L.G."/>
            <person name="Kovacs G.M."/>
        </authorList>
    </citation>
    <scope>NUCLEOTIDE SEQUENCE [LARGE SCALE GENOMIC DNA]</scope>
    <source>
        <strain evidence="6 7">DSE2036</strain>
    </source>
</reference>
<dbReference type="SUPFAM" id="SSF57701">
    <property type="entry name" value="Zn2/Cys6 DNA-binding domain"/>
    <property type="match status" value="1"/>
</dbReference>
<dbReference type="Gene3D" id="4.10.240.10">
    <property type="entry name" value="Zn(2)-C6 fungal-type DNA-binding domain"/>
    <property type="match status" value="1"/>
</dbReference>
<name>A0A2V1DGF8_9PLEO</name>
<dbReference type="GO" id="GO:0008270">
    <property type="term" value="F:zinc ion binding"/>
    <property type="evidence" value="ECO:0007669"/>
    <property type="project" value="InterPro"/>
</dbReference>
<keyword evidence="7" id="KW-1185">Reference proteome</keyword>
<dbReference type="AlphaFoldDB" id="A0A2V1DGF8"/>
<dbReference type="EMBL" id="KZ805445">
    <property type="protein sequence ID" value="PVH97118.1"/>
    <property type="molecule type" value="Genomic_DNA"/>
</dbReference>
<sequence>MARVAGYEPQPQPHGSIALHQYACLRCRSRRVKCDKILSGCANCASHGQPCVYSARRPRKPQKANREDAAPRALLPAGVSPVNHPSINADSLDTDAGLDYASRASGQSDEDDEDEQEGILPHEFRNVAYQVKTCAHGGDRLLVNPNGDARFVDSEKVNQLKYFETVLVSHPQQEDAKPAKSKPQISTSLDATSLLNASHENRDLRLYHPPAEIMHLLWDFFLLNVDIMAKVLYKPAVGALIERASRDTSSLSNEEPLLFAIWLASVTTMTPEQCLKLHREERSILVRRYRYALDQSLTQNGWMTTQNIVMLQSLTLYLVFSSENSRTTWILSGIALSIAQAMGMHTDSTSYDLGPVETEIRRRVWWMLCQLDVRISENCGLQSHVPFINNTKLPLNINDSDLAIMPGNSALNPRDEFTDMTLSLIKIELAKTNLLVKRSTASPDERRQVVSDQLQRYENVWLKYFDQNSELHRLCTLGTKLIMARLWKLQYDNIPPSTGEKTDPEGIQEPLIYYNADVLDIAHQLPSKYRRHGWFFRCKYSQWHAVAYLLIQLCKFTEGPAVERAWAVVDAAFKDWEEAGITKNKSAKTGQETERSIWQPLLRLRERALEVRRDASCSPHSSGTADGGTPSTLMTEYEIISHNTSPEDVQKSNQLPEMLAQDALISGDPFFGNADDFSMEMNWEGLDQWAQGFRDGLQFQDDYQDMNMMALEWW</sequence>
<dbReference type="GO" id="GO:0006351">
    <property type="term" value="P:DNA-templated transcription"/>
    <property type="evidence" value="ECO:0007669"/>
    <property type="project" value="InterPro"/>
</dbReference>
<proteinExistence type="predicted"/>
<evidence type="ECO:0000256" key="2">
    <source>
        <dbReference type="ARBA" id="ARBA00022723"/>
    </source>
</evidence>
<dbReference type="InterPro" id="IPR001138">
    <property type="entry name" value="Zn2Cys6_DnaBD"/>
</dbReference>
<dbReference type="Pfam" id="PF00172">
    <property type="entry name" value="Zn_clus"/>
    <property type="match status" value="1"/>
</dbReference>
<dbReference type="GO" id="GO:0000981">
    <property type="term" value="F:DNA-binding transcription factor activity, RNA polymerase II-specific"/>
    <property type="evidence" value="ECO:0007669"/>
    <property type="project" value="InterPro"/>
</dbReference>
<dbReference type="GO" id="GO:0003677">
    <property type="term" value="F:DNA binding"/>
    <property type="evidence" value="ECO:0007669"/>
    <property type="project" value="InterPro"/>
</dbReference>
<evidence type="ECO:0000259" key="5">
    <source>
        <dbReference type="PROSITE" id="PS50048"/>
    </source>
</evidence>
<evidence type="ECO:0000256" key="4">
    <source>
        <dbReference type="SAM" id="MobiDB-lite"/>
    </source>
</evidence>
<dbReference type="InterPro" id="IPR007219">
    <property type="entry name" value="XnlR_reg_dom"/>
</dbReference>
<evidence type="ECO:0000313" key="7">
    <source>
        <dbReference type="Proteomes" id="UP000244855"/>
    </source>
</evidence>
<dbReference type="PROSITE" id="PS00463">
    <property type="entry name" value="ZN2_CY6_FUNGAL_1"/>
    <property type="match status" value="1"/>
</dbReference>
<evidence type="ECO:0000256" key="3">
    <source>
        <dbReference type="ARBA" id="ARBA00023242"/>
    </source>
</evidence>
<dbReference type="PANTHER" id="PTHR31001:SF50">
    <property type="entry name" value="ZN(II)2CYS6 TRANSCRIPTION FACTOR (EUROFUNG)"/>
    <property type="match status" value="1"/>
</dbReference>